<gene>
    <name evidence="10" type="ORF">JOE69_001387</name>
</gene>
<comment type="caution">
    <text evidence="10">The sequence shown here is derived from an EMBL/GenBank/DDBJ whole genome shotgun (WGS) entry which is preliminary data.</text>
</comment>
<dbReference type="PANTHER" id="PTHR30572">
    <property type="entry name" value="MEMBRANE COMPONENT OF TRANSPORTER-RELATED"/>
    <property type="match status" value="1"/>
</dbReference>
<dbReference type="PANTHER" id="PTHR30572:SF4">
    <property type="entry name" value="ABC TRANSPORTER PERMEASE YTRF"/>
    <property type="match status" value="1"/>
</dbReference>
<evidence type="ECO:0000256" key="6">
    <source>
        <dbReference type="ARBA" id="ARBA00038076"/>
    </source>
</evidence>
<comment type="similarity">
    <text evidence="6">Belongs to the ABC-4 integral membrane protein family.</text>
</comment>
<feature type="transmembrane region" description="Helical" evidence="7">
    <location>
        <begin position="355"/>
        <end position="383"/>
    </location>
</feature>
<evidence type="ECO:0000256" key="7">
    <source>
        <dbReference type="SAM" id="Phobius"/>
    </source>
</evidence>
<dbReference type="EMBL" id="JAVDQF010000001">
    <property type="protein sequence ID" value="MDR6269149.1"/>
    <property type="molecule type" value="Genomic_DNA"/>
</dbReference>
<feature type="transmembrane region" description="Helical" evidence="7">
    <location>
        <begin position="264"/>
        <end position="289"/>
    </location>
</feature>
<evidence type="ECO:0000256" key="3">
    <source>
        <dbReference type="ARBA" id="ARBA00022692"/>
    </source>
</evidence>
<accession>A0ABU1J9P7</accession>
<evidence type="ECO:0000313" key="11">
    <source>
        <dbReference type="Proteomes" id="UP001185069"/>
    </source>
</evidence>
<proteinExistence type="inferred from homology"/>
<keyword evidence="11" id="KW-1185">Reference proteome</keyword>
<evidence type="ECO:0000259" key="9">
    <source>
        <dbReference type="Pfam" id="PF12704"/>
    </source>
</evidence>
<comment type="subcellular location">
    <subcellularLocation>
        <location evidence="1">Cell membrane</location>
        <topology evidence="1">Multi-pass membrane protein</topology>
    </subcellularLocation>
</comment>
<name>A0ABU1J9P7_9MICC</name>
<protein>
    <submittedName>
        <fullName evidence="10">ABC transport system permease protein</fullName>
    </submittedName>
</protein>
<keyword evidence="5 7" id="KW-0472">Membrane</keyword>
<keyword evidence="2" id="KW-1003">Cell membrane</keyword>
<feature type="transmembrane region" description="Helical" evidence="7">
    <location>
        <begin position="22"/>
        <end position="43"/>
    </location>
</feature>
<dbReference type="InterPro" id="IPR003838">
    <property type="entry name" value="ABC3_permease_C"/>
</dbReference>
<feature type="domain" description="ABC3 transporter permease C-terminal" evidence="8">
    <location>
        <begin position="269"/>
        <end position="384"/>
    </location>
</feature>
<dbReference type="RefSeq" id="WP_309797241.1">
    <property type="nucleotide sequence ID" value="NZ_BAAAHY010000001.1"/>
</dbReference>
<organism evidence="10 11">
    <name type="scientific">Arthrobacter russicus</name>
    <dbReference type="NCBI Taxonomy" id="172040"/>
    <lineage>
        <taxon>Bacteria</taxon>
        <taxon>Bacillati</taxon>
        <taxon>Actinomycetota</taxon>
        <taxon>Actinomycetes</taxon>
        <taxon>Micrococcales</taxon>
        <taxon>Micrococcaceae</taxon>
        <taxon>Arthrobacter</taxon>
    </lineage>
</organism>
<dbReference type="InterPro" id="IPR050250">
    <property type="entry name" value="Macrolide_Exporter_MacB"/>
</dbReference>
<dbReference type="Proteomes" id="UP001185069">
    <property type="component" value="Unassembled WGS sequence"/>
</dbReference>
<evidence type="ECO:0000256" key="4">
    <source>
        <dbReference type="ARBA" id="ARBA00022989"/>
    </source>
</evidence>
<evidence type="ECO:0000256" key="5">
    <source>
        <dbReference type="ARBA" id="ARBA00023136"/>
    </source>
</evidence>
<evidence type="ECO:0000256" key="1">
    <source>
        <dbReference type="ARBA" id="ARBA00004651"/>
    </source>
</evidence>
<reference evidence="10 11" key="1">
    <citation type="submission" date="2023-07" db="EMBL/GenBank/DDBJ databases">
        <title>Sequencing the genomes of 1000 actinobacteria strains.</title>
        <authorList>
            <person name="Klenk H.-P."/>
        </authorList>
    </citation>
    <scope>NUCLEOTIDE SEQUENCE [LARGE SCALE GENOMIC DNA]</scope>
    <source>
        <strain evidence="10 11">DSM 14555</strain>
    </source>
</reference>
<evidence type="ECO:0000313" key="10">
    <source>
        <dbReference type="EMBL" id="MDR6269149.1"/>
    </source>
</evidence>
<keyword evidence="4 7" id="KW-1133">Transmembrane helix</keyword>
<evidence type="ECO:0000256" key="2">
    <source>
        <dbReference type="ARBA" id="ARBA00022475"/>
    </source>
</evidence>
<feature type="domain" description="MacB-like periplasmic core" evidence="9">
    <location>
        <begin position="23"/>
        <end position="230"/>
    </location>
</feature>
<dbReference type="Pfam" id="PF02687">
    <property type="entry name" value="FtsX"/>
    <property type="match status" value="1"/>
</dbReference>
<evidence type="ECO:0000259" key="8">
    <source>
        <dbReference type="Pfam" id="PF02687"/>
    </source>
</evidence>
<dbReference type="Pfam" id="PF12704">
    <property type="entry name" value="MacB_PCD"/>
    <property type="match status" value="1"/>
</dbReference>
<dbReference type="InterPro" id="IPR025857">
    <property type="entry name" value="MacB_PCD"/>
</dbReference>
<keyword evidence="3 7" id="KW-0812">Transmembrane</keyword>
<sequence length="393" mass="41924">MTGFIAALVEAWGEFKVQKMRVLLSLIGVAISVAALASVVGVGDLVRTSMEQKQEVYGGRTATISAYLSSGAGTPMPGAREAFRELATRYGLQYTSSKEEGAGEFQFPDGVRRTMMTRIDPAYGVIHRTKLVKGSWFAADDAQRLTPALVVNEAFYKAMGRPDLNTQPEIKLLGTTEKTTVLIGVVPDEFQPAQPQAFVVSDVALEPSPYGGRLNFEVWVQPDQADTVMQALQSDLSAVFPKASVDARRADFGARGDPFAPIQWGISGIAGLVMFLGILSLLNITLVTIRYRVREIGIRRSFGATGSRVFFGVLMESIVATTIAGIVGVMGAIILVKNPWLESAIGQGMTEFPPFPISAALIGLGAAILAGAIAGAVPALIAVRVKVIDAIRF</sequence>
<feature type="transmembrane region" description="Helical" evidence="7">
    <location>
        <begin position="309"/>
        <end position="335"/>
    </location>
</feature>